<organism evidence="2 3">
    <name type="scientific">Hymenoscyphus fraxineus</name>
    <dbReference type="NCBI Taxonomy" id="746836"/>
    <lineage>
        <taxon>Eukaryota</taxon>
        <taxon>Fungi</taxon>
        <taxon>Dikarya</taxon>
        <taxon>Ascomycota</taxon>
        <taxon>Pezizomycotina</taxon>
        <taxon>Leotiomycetes</taxon>
        <taxon>Helotiales</taxon>
        <taxon>Helotiaceae</taxon>
        <taxon>Hymenoscyphus</taxon>
    </lineage>
</organism>
<evidence type="ECO:0000256" key="1">
    <source>
        <dbReference type="SAM" id="MobiDB-lite"/>
    </source>
</evidence>
<dbReference type="EMBL" id="CAJVRL010000092">
    <property type="protein sequence ID" value="CAG8959655.1"/>
    <property type="molecule type" value="Genomic_DNA"/>
</dbReference>
<protein>
    <submittedName>
        <fullName evidence="2">Uncharacterized protein</fullName>
    </submittedName>
</protein>
<dbReference type="Proteomes" id="UP000696280">
    <property type="component" value="Unassembled WGS sequence"/>
</dbReference>
<feature type="region of interest" description="Disordered" evidence="1">
    <location>
        <begin position="54"/>
        <end position="77"/>
    </location>
</feature>
<evidence type="ECO:0000313" key="3">
    <source>
        <dbReference type="Proteomes" id="UP000696280"/>
    </source>
</evidence>
<evidence type="ECO:0000313" key="2">
    <source>
        <dbReference type="EMBL" id="CAG8959655.1"/>
    </source>
</evidence>
<reference evidence="2" key="1">
    <citation type="submission" date="2021-07" db="EMBL/GenBank/DDBJ databases">
        <authorList>
            <person name="Durling M."/>
        </authorList>
    </citation>
    <scope>NUCLEOTIDE SEQUENCE</scope>
</reference>
<accession>A0A9N9L8H8</accession>
<sequence length="98" mass="11242">MAGLARQHETERERLEGDQHISWRGVGDREERKLLDWSGQRILDFNIKPQLSGASKPGSFSGLLQPIDNDKHDHDNLFTQPHYATQKSRMGIYVEGGW</sequence>
<comment type="caution">
    <text evidence="2">The sequence shown here is derived from an EMBL/GenBank/DDBJ whole genome shotgun (WGS) entry which is preliminary data.</text>
</comment>
<feature type="region of interest" description="Disordered" evidence="1">
    <location>
        <begin position="1"/>
        <end position="20"/>
    </location>
</feature>
<proteinExistence type="predicted"/>
<gene>
    <name evidence="2" type="ORF">HYFRA_00001558</name>
</gene>
<dbReference type="AlphaFoldDB" id="A0A9N9L8H8"/>
<name>A0A9N9L8H8_9HELO</name>
<keyword evidence="3" id="KW-1185">Reference proteome</keyword>